<organism evidence="1 2">
    <name type="scientific">Thelohanellus kitauei</name>
    <name type="common">Myxosporean</name>
    <dbReference type="NCBI Taxonomy" id="669202"/>
    <lineage>
        <taxon>Eukaryota</taxon>
        <taxon>Metazoa</taxon>
        <taxon>Cnidaria</taxon>
        <taxon>Myxozoa</taxon>
        <taxon>Myxosporea</taxon>
        <taxon>Bivalvulida</taxon>
        <taxon>Platysporina</taxon>
        <taxon>Myxobolidae</taxon>
        <taxon>Thelohanellus</taxon>
    </lineage>
</organism>
<sequence>MKIEELINDPENAEMYYCPRWRTKNCRCLEEFVMRHIWMNVNLGTCENALKLLKGLRRKALELSKERGIRNDIKNTYVNDESSNSRGCRKRKSKKYVEYIIETRSKLRSHGICEIAAQKILQYSNNIIYRKLKHDYEERNDLIVDETRQSNRNKNLIPIEELMEVRCCKNKCTNKLKNDITFYSKLRSDAKTSQKMKREAITKLLMTTSGEIPNCNKFIIFLLGISPNTIKSMKKVLALGSNGVKKQESEQTDEKPASYTQNLETTMPFQTSNTHHQTTDAINNFEMVNPIPQDMGQSFVSFQNTEVPTTPTQSMSDPVNSFAEFNANCYSLLDPEQFQTTDLMNQNISMQNCPNVANAFHQFCVPNEGVASASHNLSSNYIEYTEKNVGNNISSTYNNNLPPQQNINVNPTNQNMVNDFSYQYLPTYPVNMERTFTIYHSPLLYWNGVPTTTHAPSTLG</sequence>
<reference evidence="1 2" key="1">
    <citation type="journal article" date="2014" name="Genome Biol. Evol.">
        <title>The genome of the myxosporean Thelohanellus kitauei shows adaptations to nutrient acquisition within its fish host.</title>
        <authorList>
            <person name="Yang Y."/>
            <person name="Xiong J."/>
            <person name="Zhou Z."/>
            <person name="Huo F."/>
            <person name="Miao W."/>
            <person name="Ran C."/>
            <person name="Liu Y."/>
            <person name="Zhang J."/>
            <person name="Feng J."/>
            <person name="Wang M."/>
            <person name="Wang M."/>
            <person name="Wang L."/>
            <person name="Yao B."/>
        </authorList>
    </citation>
    <scope>NUCLEOTIDE SEQUENCE [LARGE SCALE GENOMIC DNA]</scope>
    <source>
        <strain evidence="1">Wuqing</strain>
    </source>
</reference>
<evidence type="ECO:0000313" key="1">
    <source>
        <dbReference type="EMBL" id="KII62032.1"/>
    </source>
</evidence>
<evidence type="ECO:0000313" key="2">
    <source>
        <dbReference type="Proteomes" id="UP000031668"/>
    </source>
</evidence>
<keyword evidence="2" id="KW-1185">Reference proteome</keyword>
<dbReference type="Proteomes" id="UP000031668">
    <property type="component" value="Unassembled WGS sequence"/>
</dbReference>
<dbReference type="OrthoDB" id="10068017at2759"/>
<name>A0A0C2IYY5_THEKT</name>
<accession>A0A0C2IYY5</accession>
<proteinExistence type="predicted"/>
<protein>
    <submittedName>
        <fullName evidence="1">Uncharacterized protein</fullName>
    </submittedName>
</protein>
<gene>
    <name evidence="1" type="ORF">RF11_09384</name>
</gene>
<dbReference type="EMBL" id="JWZT01005140">
    <property type="protein sequence ID" value="KII62032.1"/>
    <property type="molecule type" value="Genomic_DNA"/>
</dbReference>
<comment type="caution">
    <text evidence="1">The sequence shown here is derived from an EMBL/GenBank/DDBJ whole genome shotgun (WGS) entry which is preliminary data.</text>
</comment>
<dbReference type="AlphaFoldDB" id="A0A0C2IYY5"/>